<dbReference type="Gene3D" id="3.40.50.300">
    <property type="entry name" value="P-loop containing nucleotide triphosphate hydrolases"/>
    <property type="match status" value="1"/>
</dbReference>
<comment type="caution">
    <text evidence="3">The sequence shown here is derived from an EMBL/GenBank/DDBJ whole genome shotgun (WGS) entry which is preliminary data.</text>
</comment>
<keyword evidence="1" id="KW-0547">Nucleotide-binding</keyword>
<evidence type="ECO:0000313" key="4">
    <source>
        <dbReference type="Proteomes" id="UP001139887"/>
    </source>
</evidence>
<evidence type="ECO:0000313" key="3">
    <source>
        <dbReference type="EMBL" id="KAJ2852602.1"/>
    </source>
</evidence>
<dbReference type="PANTHER" id="PTHR47977">
    <property type="entry name" value="RAS-RELATED PROTEIN RAB"/>
    <property type="match status" value="1"/>
</dbReference>
<proteinExistence type="predicted"/>
<dbReference type="InterPro" id="IPR005225">
    <property type="entry name" value="Small_GTP-bd"/>
</dbReference>
<dbReference type="InterPro" id="IPR050227">
    <property type="entry name" value="Rab"/>
</dbReference>
<dbReference type="SMART" id="SM00175">
    <property type="entry name" value="RAB"/>
    <property type="match status" value="1"/>
</dbReference>
<dbReference type="OrthoDB" id="265044at2759"/>
<dbReference type="GO" id="GO:0005525">
    <property type="term" value="F:GTP binding"/>
    <property type="evidence" value="ECO:0007669"/>
    <property type="project" value="UniProtKB-KW"/>
</dbReference>
<keyword evidence="2" id="KW-0342">GTP-binding</keyword>
<dbReference type="GO" id="GO:0003924">
    <property type="term" value="F:GTPase activity"/>
    <property type="evidence" value="ECO:0007669"/>
    <property type="project" value="InterPro"/>
</dbReference>
<accession>A0A9W8IE21</accession>
<dbReference type="EMBL" id="JANBUW010000002">
    <property type="protein sequence ID" value="KAJ2852602.1"/>
    <property type="molecule type" value="Genomic_DNA"/>
</dbReference>
<evidence type="ECO:0000256" key="2">
    <source>
        <dbReference type="ARBA" id="ARBA00023134"/>
    </source>
</evidence>
<dbReference type="AlphaFoldDB" id="A0A9W8IE21"/>
<dbReference type="SMART" id="SM00174">
    <property type="entry name" value="RHO"/>
    <property type="match status" value="1"/>
</dbReference>
<dbReference type="SMART" id="SM00173">
    <property type="entry name" value="RAS"/>
    <property type="match status" value="1"/>
</dbReference>
<dbReference type="PRINTS" id="PR00449">
    <property type="entry name" value="RASTRNSFRMNG"/>
</dbReference>
<protein>
    <submittedName>
        <fullName evidence="3">Uncharacterized protein</fullName>
    </submittedName>
</protein>
<gene>
    <name evidence="3" type="ORF">IWW36_000231</name>
</gene>
<dbReference type="SUPFAM" id="SSF52540">
    <property type="entry name" value="P-loop containing nucleoside triphosphate hydrolases"/>
    <property type="match status" value="1"/>
</dbReference>
<dbReference type="Pfam" id="PF00071">
    <property type="entry name" value="Ras"/>
    <property type="match status" value="1"/>
</dbReference>
<organism evidence="3 4">
    <name type="scientific">Coemansia brasiliensis</name>
    <dbReference type="NCBI Taxonomy" id="2650707"/>
    <lineage>
        <taxon>Eukaryota</taxon>
        <taxon>Fungi</taxon>
        <taxon>Fungi incertae sedis</taxon>
        <taxon>Zoopagomycota</taxon>
        <taxon>Kickxellomycotina</taxon>
        <taxon>Kickxellomycetes</taxon>
        <taxon>Kickxellales</taxon>
        <taxon>Kickxellaceae</taxon>
        <taxon>Coemansia</taxon>
    </lineage>
</organism>
<dbReference type="NCBIfam" id="TIGR00231">
    <property type="entry name" value="small_GTP"/>
    <property type="match status" value="1"/>
</dbReference>
<keyword evidence="4" id="KW-1185">Reference proteome</keyword>
<dbReference type="InterPro" id="IPR001806">
    <property type="entry name" value="Small_GTPase"/>
</dbReference>
<dbReference type="Proteomes" id="UP001139887">
    <property type="component" value="Unassembled WGS sequence"/>
</dbReference>
<dbReference type="PROSITE" id="PS51419">
    <property type="entry name" value="RAB"/>
    <property type="match status" value="1"/>
</dbReference>
<dbReference type="InterPro" id="IPR027417">
    <property type="entry name" value="P-loop_NTPase"/>
</dbReference>
<reference evidence="3" key="1">
    <citation type="submission" date="2022-07" db="EMBL/GenBank/DDBJ databases">
        <title>Phylogenomic reconstructions and comparative analyses of Kickxellomycotina fungi.</title>
        <authorList>
            <person name="Reynolds N.K."/>
            <person name="Stajich J.E."/>
            <person name="Barry K."/>
            <person name="Grigoriev I.V."/>
            <person name="Crous P."/>
            <person name="Smith M.E."/>
        </authorList>
    </citation>
    <scope>NUCLEOTIDE SEQUENCE</scope>
    <source>
        <strain evidence="3">NRRL 1566</strain>
    </source>
</reference>
<evidence type="ECO:0000256" key="1">
    <source>
        <dbReference type="ARBA" id="ARBA00022741"/>
    </source>
</evidence>
<sequence>MDSKIFKIVMVGKARCGKTSLRNYFLYRNYTWQYTPTKTPDFVSTSIVLDSNEQVAMQIWDTAGSSASSLVTDSLAQVADGIVLVYDSTQPEQNAQLARYMEAGRIAEGVPKMAVRTKFDVAGDNDEAGDMDGLLRVNASARTGENVDYVFQTIARLCLQRWREEQNEMAFNKLSKHGDPISYHTFDFEDAPLSKPRHRGESYNRLRTAICRLLCLA</sequence>
<name>A0A9W8IE21_9FUNG</name>